<feature type="non-terminal residue" evidence="2">
    <location>
        <position position="119"/>
    </location>
</feature>
<accession>A0A199UQE6</accession>
<comment type="caution">
    <text evidence="2">The sequence shown here is derived from an EMBL/GenBank/DDBJ whole genome shotgun (WGS) entry which is preliminary data.</text>
</comment>
<dbReference type="Proteomes" id="UP000092600">
    <property type="component" value="Unassembled WGS sequence"/>
</dbReference>
<evidence type="ECO:0000256" key="1">
    <source>
        <dbReference type="SAM" id="MobiDB-lite"/>
    </source>
</evidence>
<dbReference type="AlphaFoldDB" id="A0A199UQE6"/>
<reference evidence="2 3" key="1">
    <citation type="journal article" date="2016" name="DNA Res.">
        <title>The draft genome of MD-2 pineapple using hybrid error correction of long reads.</title>
        <authorList>
            <person name="Redwan R.M."/>
            <person name="Saidin A."/>
            <person name="Kumar S.V."/>
        </authorList>
    </citation>
    <scope>NUCLEOTIDE SEQUENCE [LARGE SCALE GENOMIC DNA]</scope>
    <source>
        <strain evidence="3">cv. MD2</strain>
        <tissue evidence="2">Leaf</tissue>
    </source>
</reference>
<proteinExistence type="predicted"/>
<protein>
    <submittedName>
        <fullName evidence="2">Uncharacterized protein</fullName>
    </submittedName>
</protein>
<dbReference type="EMBL" id="LSRQ01005888">
    <property type="protein sequence ID" value="OAY66830.1"/>
    <property type="molecule type" value="Genomic_DNA"/>
</dbReference>
<feature type="region of interest" description="Disordered" evidence="1">
    <location>
        <begin position="57"/>
        <end position="119"/>
    </location>
</feature>
<evidence type="ECO:0000313" key="2">
    <source>
        <dbReference type="EMBL" id="OAY66830.1"/>
    </source>
</evidence>
<evidence type="ECO:0000313" key="3">
    <source>
        <dbReference type="Proteomes" id="UP000092600"/>
    </source>
</evidence>
<name>A0A199UQE6_ANACO</name>
<feature type="compositionally biased region" description="Basic residues" evidence="1">
    <location>
        <begin position="80"/>
        <end position="90"/>
    </location>
</feature>
<sequence length="119" mass="13587">MALNTNHLQLLQKVLQELDQLQLQSLQGYLYLIRRRSTPPQGQAELVLPRARRPPATALPPLLFPPPNHHSLAGAPLPSRRNRLRRRAKPQRAPSVLLRPPVCRARPEAGTNHRRHPLR</sequence>
<gene>
    <name evidence="2" type="ORF">ACMD2_06190</name>
</gene>
<organism evidence="2 3">
    <name type="scientific">Ananas comosus</name>
    <name type="common">Pineapple</name>
    <name type="synonym">Ananas ananas</name>
    <dbReference type="NCBI Taxonomy" id="4615"/>
    <lineage>
        <taxon>Eukaryota</taxon>
        <taxon>Viridiplantae</taxon>
        <taxon>Streptophyta</taxon>
        <taxon>Embryophyta</taxon>
        <taxon>Tracheophyta</taxon>
        <taxon>Spermatophyta</taxon>
        <taxon>Magnoliopsida</taxon>
        <taxon>Liliopsida</taxon>
        <taxon>Poales</taxon>
        <taxon>Bromeliaceae</taxon>
        <taxon>Bromelioideae</taxon>
        <taxon>Ananas</taxon>
    </lineage>
</organism>